<dbReference type="PROSITE" id="PS50249">
    <property type="entry name" value="MPN"/>
    <property type="match status" value="1"/>
</dbReference>
<dbReference type="GO" id="GO:0005768">
    <property type="term" value="C:endosome"/>
    <property type="evidence" value="ECO:0007669"/>
    <property type="project" value="TreeGrafter"/>
</dbReference>
<dbReference type="Pfam" id="PF08969">
    <property type="entry name" value="USP8_dimer"/>
    <property type="match status" value="1"/>
</dbReference>
<dbReference type="EMBL" id="GL891306">
    <property type="protein sequence ID" value="EGO55166.1"/>
    <property type="molecule type" value="Genomic_DNA"/>
</dbReference>
<evidence type="ECO:0000256" key="3">
    <source>
        <dbReference type="ARBA" id="ARBA00022670"/>
    </source>
</evidence>
<evidence type="ECO:0000256" key="9">
    <source>
        <dbReference type="SAM" id="MobiDB-lite"/>
    </source>
</evidence>
<dbReference type="GO" id="GO:0070536">
    <property type="term" value="P:protein K63-linked deubiquitination"/>
    <property type="evidence" value="ECO:0007669"/>
    <property type="project" value="InterPro"/>
</dbReference>
<dbReference type="SMART" id="SM00232">
    <property type="entry name" value="JAB_MPN"/>
    <property type="match status" value="1"/>
</dbReference>
<organism evidence="11 12">
    <name type="scientific">Neurospora tetrasperma (strain FGSC 2508 / ATCC MYA-4615 / P0657)</name>
    <dbReference type="NCBI Taxonomy" id="510951"/>
    <lineage>
        <taxon>Eukaryota</taxon>
        <taxon>Fungi</taxon>
        <taxon>Dikarya</taxon>
        <taxon>Ascomycota</taxon>
        <taxon>Pezizomycotina</taxon>
        <taxon>Sordariomycetes</taxon>
        <taxon>Sordariomycetidae</taxon>
        <taxon>Sordariales</taxon>
        <taxon>Sordariaceae</taxon>
        <taxon>Neurospora</taxon>
    </lineage>
</organism>
<evidence type="ECO:0000256" key="8">
    <source>
        <dbReference type="ARBA" id="ARBA00023049"/>
    </source>
</evidence>
<accession>F8MSY3</accession>
<evidence type="ECO:0000256" key="2">
    <source>
        <dbReference type="ARBA" id="ARBA00010981"/>
    </source>
</evidence>
<sequence length="608" mass="68554">MPCLQPAEPLLALPFYSIKGSLAAGIGSALALPAARPNGGVEAAAKYTATMGSATIEAGSRPMNVREISEKAKQYDWNPRIGFKFWARAANTIHHEGQIYLQEGSIAQAYMFLLRYCTLVLEDMAKHPEAKLPENRGLMKQLNARINTVVEQLEQLKPQIEEAYAKWQQLTASVQDSREKRLSTSSQYSRHAASDAALSWNHLSQAKILDAGSNQELAVDLAREALLKRRRRRRQESADEDERMHRPPSGYREERGYDAGRRQQYPTPPPTNHRYSEDDDLRRQMEATRRQLDRSGGYGVSETDNGTSDTDSYRSVNYHYPAIKPTSTYTYDYPKPASRPESPKPQPPLPPKVIPFERPVPVTRPPPPPPRPRKGSGSLNRDSRRNVMLPSQTIRLPKEANKVTFRPVAYLESGEPLRSVFLPSGLRRRFLELARGNTIRELEMCGILCGTLINNALFITCLLIPEQECTSDTCETINEEAYVTYCIENDLLVLGWIHTHPTQTCFMSSRDLHTHAGYQTMMKESIAIVCAPRYDPSYGIFRLTDPPGLPHIINCNSPGVFHQHAIPSDEIYCSARHAPGHVFESSRVDFEVVDLRPEGSKVPPFKRY</sequence>
<keyword evidence="7" id="KW-0862">Zinc</keyword>
<keyword evidence="6" id="KW-0378">Hydrolase</keyword>
<dbReference type="CDD" id="cd08066">
    <property type="entry name" value="MPN_AMSH_like"/>
    <property type="match status" value="1"/>
</dbReference>
<evidence type="ECO:0000313" key="12">
    <source>
        <dbReference type="Proteomes" id="UP000008065"/>
    </source>
</evidence>
<evidence type="ECO:0000259" key="10">
    <source>
        <dbReference type="PROSITE" id="PS50249"/>
    </source>
</evidence>
<dbReference type="InterPro" id="IPR044098">
    <property type="entry name" value="STAMBP/STALP-like_MPN"/>
</dbReference>
<dbReference type="PANTHER" id="PTHR12947:SF13">
    <property type="entry name" value="FI19924P1"/>
    <property type="match status" value="1"/>
</dbReference>
<dbReference type="HOGENOM" id="CLU_023304_4_0_1"/>
<dbReference type="Pfam" id="PF01398">
    <property type="entry name" value="JAB"/>
    <property type="match status" value="1"/>
</dbReference>
<feature type="compositionally biased region" description="Pro residues" evidence="9">
    <location>
        <begin position="343"/>
        <end position="353"/>
    </location>
</feature>
<keyword evidence="4" id="KW-0479">Metal-binding</keyword>
<dbReference type="FunFam" id="1.20.58.80:FF:000043">
    <property type="entry name" value="WGS project CABT00000000 data, contig 2.46"/>
    <property type="match status" value="1"/>
</dbReference>
<feature type="domain" description="MPN" evidence="10">
    <location>
        <begin position="420"/>
        <end position="550"/>
    </location>
</feature>
<evidence type="ECO:0000313" key="11">
    <source>
        <dbReference type="EMBL" id="EGO55166.1"/>
    </source>
</evidence>
<dbReference type="SUPFAM" id="SSF102712">
    <property type="entry name" value="JAB1/MPN domain"/>
    <property type="match status" value="1"/>
</dbReference>
<evidence type="ECO:0000256" key="5">
    <source>
        <dbReference type="ARBA" id="ARBA00022786"/>
    </source>
</evidence>
<reference evidence="12" key="1">
    <citation type="journal article" date="2011" name="Genetics">
        <title>Massive changes in genome architecture accompany the transition to self-fertility in the filamentous fungus Neurospora tetrasperma.</title>
        <authorList>
            <person name="Ellison C.E."/>
            <person name="Stajich J.E."/>
            <person name="Jacobson D.J."/>
            <person name="Natvig D.O."/>
            <person name="Lapidus A."/>
            <person name="Foster B."/>
            <person name="Aerts A."/>
            <person name="Riley R."/>
            <person name="Lindquist E.A."/>
            <person name="Grigoriev I.V."/>
            <person name="Taylor J.W."/>
        </authorList>
    </citation>
    <scope>NUCLEOTIDE SEQUENCE [LARGE SCALE GENOMIC DNA]</scope>
    <source>
        <strain evidence="12">FGSC 2508 / P0657</strain>
    </source>
</reference>
<gene>
    <name evidence="11" type="ORF">NEUTE1DRAFT_85282</name>
</gene>
<dbReference type="AlphaFoldDB" id="F8MSY3"/>
<protein>
    <recommendedName>
        <fullName evidence="10">MPN domain-containing protein</fullName>
    </recommendedName>
</protein>
<dbReference type="OrthoDB" id="3640at2759"/>
<dbReference type="GO" id="GO:0016020">
    <property type="term" value="C:membrane"/>
    <property type="evidence" value="ECO:0007669"/>
    <property type="project" value="TreeGrafter"/>
</dbReference>
<dbReference type="KEGG" id="nte:NEUTE1DRAFT85282"/>
<dbReference type="Proteomes" id="UP000008065">
    <property type="component" value="Unassembled WGS sequence"/>
</dbReference>
<dbReference type="FunFam" id="3.40.140.10:FF:000033">
    <property type="entry name" value="AMSH-like protease sst2"/>
    <property type="match status" value="1"/>
</dbReference>
<dbReference type="Gene3D" id="1.20.58.80">
    <property type="entry name" value="Phosphotransferase system, lactose/cellobiose-type IIA subunit"/>
    <property type="match status" value="1"/>
</dbReference>
<evidence type="ECO:0000256" key="4">
    <source>
        <dbReference type="ARBA" id="ARBA00022723"/>
    </source>
</evidence>
<dbReference type="InterPro" id="IPR015063">
    <property type="entry name" value="USP8_dimer"/>
</dbReference>
<dbReference type="GeneID" id="20830812"/>
<comment type="cofactor">
    <cofactor evidence="1">
        <name>Zn(2+)</name>
        <dbReference type="ChEBI" id="CHEBI:29105"/>
    </cofactor>
</comment>
<keyword evidence="3" id="KW-0645">Protease</keyword>
<comment type="similarity">
    <text evidence="2">Belongs to the peptidase M67C family.</text>
</comment>
<evidence type="ECO:0000256" key="6">
    <source>
        <dbReference type="ARBA" id="ARBA00022801"/>
    </source>
</evidence>
<name>F8MSY3_NEUT8</name>
<dbReference type="InterPro" id="IPR037518">
    <property type="entry name" value="MPN"/>
</dbReference>
<feature type="compositionally biased region" description="Polar residues" evidence="9">
    <location>
        <begin position="302"/>
        <end position="315"/>
    </location>
</feature>
<feature type="compositionally biased region" description="Basic and acidic residues" evidence="9">
    <location>
        <begin position="274"/>
        <end position="293"/>
    </location>
</feature>
<dbReference type="GO" id="GO:0006508">
    <property type="term" value="P:proteolysis"/>
    <property type="evidence" value="ECO:0007669"/>
    <property type="project" value="UniProtKB-KW"/>
</dbReference>
<evidence type="ECO:0000256" key="7">
    <source>
        <dbReference type="ARBA" id="ARBA00022833"/>
    </source>
</evidence>
<feature type="region of interest" description="Disordered" evidence="9">
    <location>
        <begin position="230"/>
        <end position="391"/>
    </location>
</feature>
<dbReference type="MEROPS" id="M67.A06"/>
<dbReference type="SUPFAM" id="SSF140856">
    <property type="entry name" value="USP8 N-terminal domain-like"/>
    <property type="match status" value="1"/>
</dbReference>
<keyword evidence="5" id="KW-0833">Ubl conjugation pathway</keyword>
<proteinExistence type="inferred from homology"/>
<keyword evidence="8" id="KW-0482">Metalloprotease</keyword>
<dbReference type="GO" id="GO:0061578">
    <property type="term" value="F:K63-linked deubiquitinase activity"/>
    <property type="evidence" value="ECO:0007669"/>
    <property type="project" value="InterPro"/>
</dbReference>
<dbReference type="PANTHER" id="PTHR12947">
    <property type="entry name" value="AMSH-LIKE PROTEASE"/>
    <property type="match status" value="1"/>
</dbReference>
<dbReference type="RefSeq" id="XP_009853031.1">
    <property type="nucleotide sequence ID" value="XM_009854729.1"/>
</dbReference>
<keyword evidence="12" id="KW-1185">Reference proteome</keyword>
<dbReference type="Gene3D" id="3.40.140.10">
    <property type="entry name" value="Cytidine Deaminase, domain 2"/>
    <property type="match status" value="1"/>
</dbReference>
<dbReference type="GO" id="GO:0046872">
    <property type="term" value="F:metal ion binding"/>
    <property type="evidence" value="ECO:0007669"/>
    <property type="project" value="UniProtKB-KW"/>
</dbReference>
<evidence type="ECO:0000256" key="1">
    <source>
        <dbReference type="ARBA" id="ARBA00001947"/>
    </source>
</evidence>
<feature type="compositionally biased region" description="Basic and acidic residues" evidence="9">
    <location>
        <begin position="251"/>
        <end position="261"/>
    </location>
</feature>
<dbReference type="GO" id="GO:0140492">
    <property type="term" value="F:metal-dependent deubiquitinase activity"/>
    <property type="evidence" value="ECO:0007669"/>
    <property type="project" value="InterPro"/>
</dbReference>
<dbReference type="InterPro" id="IPR000555">
    <property type="entry name" value="JAMM/MPN+_dom"/>
</dbReference>
<dbReference type="VEuPathDB" id="FungiDB:NEUTE1DRAFT_85282"/>